<keyword evidence="1" id="KW-0802">TPR repeat</keyword>
<evidence type="ECO:0000313" key="3">
    <source>
        <dbReference type="EMBL" id="PJJ85028.1"/>
    </source>
</evidence>
<evidence type="ECO:0000256" key="1">
    <source>
        <dbReference type="PROSITE-ProRule" id="PRU00339"/>
    </source>
</evidence>
<name>A0A2H9VW23_9SPHI</name>
<dbReference type="SMART" id="SM00387">
    <property type="entry name" value="HATPase_c"/>
    <property type="match status" value="1"/>
</dbReference>
<dbReference type="PANTHER" id="PTHR43065">
    <property type="entry name" value="SENSOR HISTIDINE KINASE"/>
    <property type="match status" value="1"/>
</dbReference>
<dbReference type="InterPro" id="IPR011990">
    <property type="entry name" value="TPR-like_helical_dom_sf"/>
</dbReference>
<gene>
    <name evidence="3" type="ORF">CLV57_2051</name>
</gene>
<dbReference type="AlphaFoldDB" id="A0A2H9VW23"/>
<keyword evidence="3" id="KW-0808">Transferase</keyword>
<evidence type="ECO:0000259" key="2">
    <source>
        <dbReference type="PROSITE" id="PS50109"/>
    </source>
</evidence>
<dbReference type="SUPFAM" id="SSF55874">
    <property type="entry name" value="ATPase domain of HSP90 chaperone/DNA topoisomerase II/histidine kinase"/>
    <property type="match status" value="1"/>
</dbReference>
<dbReference type="InterPro" id="IPR005467">
    <property type="entry name" value="His_kinase_dom"/>
</dbReference>
<dbReference type="InterPro" id="IPR011495">
    <property type="entry name" value="Sig_transdc_His_kin_sub2_dim/P"/>
</dbReference>
<keyword evidence="4" id="KW-1185">Reference proteome</keyword>
<dbReference type="EMBL" id="PGFJ01000001">
    <property type="protein sequence ID" value="PJJ85028.1"/>
    <property type="molecule type" value="Genomic_DNA"/>
</dbReference>
<dbReference type="InterPro" id="IPR019734">
    <property type="entry name" value="TPR_rpt"/>
</dbReference>
<dbReference type="PROSITE" id="PS50005">
    <property type="entry name" value="TPR"/>
    <property type="match status" value="1"/>
</dbReference>
<sequence>MVRNLLLVKLFLLVTINVLLAQPPVPKDVKILYRQLRSSQADTGRVNIFVDISRYCNANSVQQIILIDSAIVIAQRANALSAKLSYSKGLGLSYQAWAQALCKKGDFKKSEELLIKAIAVFLSNNLHREAAECYLNLQENYASSGGKDYNIMADYYAKAHVLFRKAHAFDRDAATLEHMGDFYYLVEKYHQGITALKSALVSYRLSGNKKTQAVYDLLGINYLKIERYKDALKNALVAVKIAESVQDTSMLLCTIYNRTGMIYLETGHFDQANYYFKRSIGVAQKYKDPSAIFLVANLANNLLHQGKPTDAITVLNENERLFPDIDERYRTYYNAFYLQANVALKNYREAEKYAQRLLKANAEGEHDPVLVVTMLGPSIEYFIAARSYQEAAKLLPAFKNAVNASGKQKFIVKLHFFTYKIDSAQHNYVAALNNYQKYAALQDSIAEATKNKQIQQLQVQFETEQKENAITSLKHEGVLQREKITRANNTRNLTLAVSVMLLVVAGVSLNSYRTKQRGNKALNVLLKEKDKLLVEKEWLLKEIHHRVKNNLQIVMGLLQRQSAYINNNEALAAIQNSENRMHSIALIHQKLYQSENLDLINMPEYIDEMLSYLKHSCDDDNRILFEKHTDDILLDVAQAVPLGLILNEAVTNAIKYAYKPPQTGTIYVTLVRNGDGYNQLTIADDGAGLPAGFAIDKVESLGINLMRGLSKQLGGTFDIYGDEGCTINVVFKTEVFNREISKNE</sequence>
<dbReference type="GO" id="GO:0016301">
    <property type="term" value="F:kinase activity"/>
    <property type="evidence" value="ECO:0007669"/>
    <property type="project" value="UniProtKB-KW"/>
</dbReference>
<reference evidence="3 4" key="1">
    <citation type="submission" date="2017-11" db="EMBL/GenBank/DDBJ databases">
        <title>Genomic Encyclopedia of Archaeal and Bacterial Type Strains, Phase II (KMG-II): From Individual Species to Whole Genera.</title>
        <authorList>
            <person name="Goeker M."/>
        </authorList>
    </citation>
    <scope>NUCLEOTIDE SEQUENCE [LARGE SCALE GENOMIC DNA]</scope>
    <source>
        <strain evidence="3 4">DSM 28175</strain>
    </source>
</reference>
<dbReference type="Pfam" id="PF07568">
    <property type="entry name" value="HisKA_2"/>
    <property type="match status" value="1"/>
</dbReference>
<feature type="repeat" description="TPR" evidence="1">
    <location>
        <begin position="253"/>
        <end position="286"/>
    </location>
</feature>
<proteinExistence type="predicted"/>
<organism evidence="3 4">
    <name type="scientific">Mucilaginibacter auburnensis</name>
    <dbReference type="NCBI Taxonomy" id="1457233"/>
    <lineage>
        <taxon>Bacteria</taxon>
        <taxon>Pseudomonadati</taxon>
        <taxon>Bacteroidota</taxon>
        <taxon>Sphingobacteriia</taxon>
        <taxon>Sphingobacteriales</taxon>
        <taxon>Sphingobacteriaceae</taxon>
        <taxon>Mucilaginibacter</taxon>
    </lineage>
</organism>
<dbReference type="Gene3D" id="3.30.565.10">
    <property type="entry name" value="Histidine kinase-like ATPase, C-terminal domain"/>
    <property type="match status" value="1"/>
</dbReference>
<feature type="domain" description="Histidine kinase" evidence="2">
    <location>
        <begin position="542"/>
        <end position="735"/>
    </location>
</feature>
<dbReference type="Proteomes" id="UP000242687">
    <property type="component" value="Unassembled WGS sequence"/>
</dbReference>
<dbReference type="InterPro" id="IPR036890">
    <property type="entry name" value="HATPase_C_sf"/>
</dbReference>
<dbReference type="Gene3D" id="1.25.40.10">
    <property type="entry name" value="Tetratricopeptide repeat domain"/>
    <property type="match status" value="2"/>
</dbReference>
<dbReference type="SUPFAM" id="SSF48452">
    <property type="entry name" value="TPR-like"/>
    <property type="match status" value="2"/>
</dbReference>
<comment type="caution">
    <text evidence="3">The sequence shown here is derived from an EMBL/GenBank/DDBJ whole genome shotgun (WGS) entry which is preliminary data.</text>
</comment>
<dbReference type="PANTHER" id="PTHR43065:SF23">
    <property type="entry name" value="SENSOR HISTIDINE KINASE PDTAS"/>
    <property type="match status" value="1"/>
</dbReference>
<keyword evidence="3" id="KW-0418">Kinase</keyword>
<dbReference type="PROSITE" id="PS50109">
    <property type="entry name" value="HIS_KIN"/>
    <property type="match status" value="1"/>
</dbReference>
<dbReference type="Gene3D" id="3.30.450.20">
    <property type="entry name" value="PAS domain"/>
    <property type="match status" value="1"/>
</dbReference>
<accession>A0A2H9VW23</accession>
<protein>
    <submittedName>
        <fullName evidence="3">Two-component sensor histidine kinase</fullName>
    </submittedName>
</protein>
<evidence type="ECO:0000313" key="4">
    <source>
        <dbReference type="Proteomes" id="UP000242687"/>
    </source>
</evidence>
<dbReference type="Pfam" id="PF02518">
    <property type="entry name" value="HATPase_c"/>
    <property type="match status" value="1"/>
</dbReference>
<dbReference type="OrthoDB" id="1523170at2"/>
<dbReference type="InterPro" id="IPR003594">
    <property type="entry name" value="HATPase_dom"/>
</dbReference>